<dbReference type="GeneID" id="66487335"/>
<dbReference type="RefSeq" id="WP_008722783.1">
    <property type="nucleotide sequence ID" value="NZ_JH994110.1"/>
</dbReference>
<name>A0A2U4FQU8_9SPIR</name>
<protein>
    <submittedName>
        <fullName evidence="1">Uncharacterized protein</fullName>
    </submittedName>
</protein>
<comment type="caution">
    <text evidence="1">The sequence shown here is derived from an EMBL/GenBank/DDBJ whole genome shotgun (WGS) entry which is preliminary data.</text>
</comment>
<sequence length="211" mass="23828">MMAGSFEIDVLQKNAVSEEIQSIFNEATNMQGVRRELMLYLGRQLVHGYNYAYISRSEIVVPDSVAYYELIIVNVTYDNESRKINDLKATTIIKNAEKGMFGGITCSKSDEAIIRIIDSVYANELISLFNIAVGNTKNIKEGTEEEMELVKKVKEYDYEVELYLGDKPVTGIDYYYIAKVQNIETKVKGIQLVTVNNPPSGTKVVEIKDIL</sequence>
<proteinExistence type="predicted"/>
<evidence type="ECO:0000313" key="2">
    <source>
        <dbReference type="Proteomes" id="UP000011663"/>
    </source>
</evidence>
<reference evidence="1 2" key="1">
    <citation type="submission" date="2012-07" db="EMBL/GenBank/DDBJ databases">
        <title>Genome sequence of Brachyspira sp. 30446, isolated from a pig with mucohaemorrhagic colitis.</title>
        <authorList>
            <person name="Rubin J.E."/>
            <person name="Fernando C."/>
            <person name="Harding J.C.S."/>
            <person name="Hill J.E."/>
        </authorList>
    </citation>
    <scope>NUCLEOTIDE SEQUENCE [LARGE SCALE GENOMIC DNA]</scope>
    <source>
        <strain evidence="1 2">30446</strain>
    </source>
</reference>
<dbReference type="EMBL" id="ALNZ01000018">
    <property type="protein sequence ID" value="EKV57603.1"/>
    <property type="molecule type" value="Genomic_DNA"/>
</dbReference>
<evidence type="ECO:0000313" key="1">
    <source>
        <dbReference type="EMBL" id="EKV57603.1"/>
    </source>
</evidence>
<dbReference type="AlphaFoldDB" id="A0A2U4FQU8"/>
<accession>A0A2U4FQU8</accession>
<gene>
    <name evidence="1" type="ORF">A966_04426</name>
</gene>
<dbReference type="Proteomes" id="UP000011663">
    <property type="component" value="Unassembled WGS sequence"/>
</dbReference>
<organism evidence="1 2">
    <name type="scientific">Brachyspira hampsonii 30446</name>
    <dbReference type="NCBI Taxonomy" id="1289135"/>
    <lineage>
        <taxon>Bacteria</taxon>
        <taxon>Pseudomonadati</taxon>
        <taxon>Spirochaetota</taxon>
        <taxon>Spirochaetia</taxon>
        <taxon>Brachyspirales</taxon>
        <taxon>Brachyspiraceae</taxon>
        <taxon>Brachyspira</taxon>
    </lineage>
</organism>